<dbReference type="EMBL" id="JAODUP010000515">
    <property type="protein sequence ID" value="KAK2148111.1"/>
    <property type="molecule type" value="Genomic_DNA"/>
</dbReference>
<keyword evidence="4" id="KW-1185">Reference proteome</keyword>
<evidence type="ECO:0000313" key="3">
    <source>
        <dbReference type="EMBL" id="KAK2148111.1"/>
    </source>
</evidence>
<evidence type="ECO:0008006" key="5">
    <source>
        <dbReference type="Google" id="ProtNLM"/>
    </source>
</evidence>
<evidence type="ECO:0000256" key="1">
    <source>
        <dbReference type="ARBA" id="ARBA00023054"/>
    </source>
</evidence>
<protein>
    <recommendedName>
        <fullName evidence="5">Coiled-coil domain containing 148</fullName>
    </recommendedName>
</protein>
<dbReference type="Proteomes" id="UP001208570">
    <property type="component" value="Unassembled WGS sequence"/>
</dbReference>
<sequence>MLKDNPELTMSGRDMRHFVTSHRNDETGLPAPKYKEVDYAKLKAFAAEQKFKGHEKLIKVKKLQLVSKQSKENNLLKQHHMVWKKEFNRLNSLKNHLQADVDEHVRQNAESELLGQIYGDFESYENKLDRDLPKFRDGTITPIWNLREDLIIWVEECKLCGMTSDLEKPENVKDTIDLVKNQQQKLMEKLRHEQKTLEEELNIRFAFLIYIFFNMHFTGDLPTLSRLPLEKNIQTGIPEEAFDLECPDLELKASVLQEFILLDQKYVERLDQLEEQHQKATELVYVSHEEWWMMYKYYFERRKDLISDWSRDRTELLNRAKVVFSEALAAYRLEEYKEQSRQKQREFCNDLYTKVREWRQMKLEAMQLEQEYLEQRRQERLALLREEEEREKIKRQREKERVDNDQVKYREAELEKKREEQMRKVEEEERARAEKEELLERIREKVRPHVDADLMRLWSDTEAWQARMKDEEEFINIQRPLFEINTFSTKKIVADPRFRLAERLHDAGLNKNPYAQQVYSKLQPLVAPRRDMESTVFNMK</sequence>
<accession>A0AAD9J7W4</accession>
<gene>
    <name evidence="3" type="ORF">LSH36_515g02009</name>
</gene>
<evidence type="ECO:0000256" key="2">
    <source>
        <dbReference type="SAM" id="Coils"/>
    </source>
</evidence>
<dbReference type="PANTHER" id="PTHR21549">
    <property type="entry name" value="MUTATED IN BLADDER CANCER 1"/>
    <property type="match status" value="1"/>
</dbReference>
<dbReference type="InterPro" id="IPR039902">
    <property type="entry name" value="CCDC148/CCDC112"/>
</dbReference>
<keyword evidence="1 2" id="KW-0175">Coiled coil</keyword>
<dbReference type="PANTHER" id="PTHR21549:SF1">
    <property type="entry name" value="COILED-COIL DOMAIN-CONTAINING PROTEIN 148"/>
    <property type="match status" value="1"/>
</dbReference>
<dbReference type="AlphaFoldDB" id="A0AAD9J7W4"/>
<feature type="coiled-coil region" evidence="2">
    <location>
        <begin position="358"/>
        <end position="445"/>
    </location>
</feature>
<evidence type="ECO:0000313" key="4">
    <source>
        <dbReference type="Proteomes" id="UP001208570"/>
    </source>
</evidence>
<name>A0AAD9J7W4_9ANNE</name>
<proteinExistence type="predicted"/>
<reference evidence="3" key="1">
    <citation type="journal article" date="2023" name="Mol. Biol. Evol.">
        <title>Third-Generation Sequencing Reveals the Adaptive Role of the Epigenome in Three Deep-Sea Polychaetes.</title>
        <authorList>
            <person name="Perez M."/>
            <person name="Aroh O."/>
            <person name="Sun Y."/>
            <person name="Lan Y."/>
            <person name="Juniper S.K."/>
            <person name="Young C.R."/>
            <person name="Angers B."/>
            <person name="Qian P.Y."/>
        </authorList>
    </citation>
    <scope>NUCLEOTIDE SEQUENCE</scope>
    <source>
        <strain evidence="3">P08H-3</strain>
    </source>
</reference>
<comment type="caution">
    <text evidence="3">The sequence shown here is derived from an EMBL/GenBank/DDBJ whole genome shotgun (WGS) entry which is preliminary data.</text>
</comment>
<organism evidence="3 4">
    <name type="scientific">Paralvinella palmiformis</name>
    <dbReference type="NCBI Taxonomy" id="53620"/>
    <lineage>
        <taxon>Eukaryota</taxon>
        <taxon>Metazoa</taxon>
        <taxon>Spiralia</taxon>
        <taxon>Lophotrochozoa</taxon>
        <taxon>Annelida</taxon>
        <taxon>Polychaeta</taxon>
        <taxon>Sedentaria</taxon>
        <taxon>Canalipalpata</taxon>
        <taxon>Terebellida</taxon>
        <taxon>Terebelliformia</taxon>
        <taxon>Alvinellidae</taxon>
        <taxon>Paralvinella</taxon>
    </lineage>
</organism>